<protein>
    <submittedName>
        <fullName evidence="4">CBS domain-containing protein</fullName>
    </submittedName>
</protein>
<feature type="domain" description="CBS" evidence="3">
    <location>
        <begin position="10"/>
        <end position="66"/>
    </location>
</feature>
<accession>A0A7J4GUJ5</accession>
<dbReference type="AlphaFoldDB" id="A0A7J4GUJ5"/>
<evidence type="ECO:0000256" key="2">
    <source>
        <dbReference type="PROSITE-ProRule" id="PRU00703"/>
    </source>
</evidence>
<dbReference type="EMBL" id="DUCX01000057">
    <property type="protein sequence ID" value="HIF37464.1"/>
    <property type="molecule type" value="Genomic_DNA"/>
</dbReference>
<evidence type="ECO:0000259" key="3">
    <source>
        <dbReference type="PROSITE" id="PS51371"/>
    </source>
</evidence>
<reference evidence="5" key="1">
    <citation type="journal article" date="2019" name="bioRxiv">
        <title>Genome diversification in globally distributed novel marine Proteobacteria is linked to environmental adaptation.</title>
        <authorList>
            <person name="Zhou Z."/>
            <person name="Tran P.Q."/>
            <person name="Kieft K."/>
            <person name="Anantharaman K."/>
        </authorList>
    </citation>
    <scope>NUCLEOTIDE SEQUENCE [LARGE SCALE GENOMIC DNA]</scope>
</reference>
<dbReference type="PROSITE" id="PS51371">
    <property type="entry name" value="CBS"/>
    <property type="match status" value="2"/>
</dbReference>
<feature type="domain" description="CBS" evidence="3">
    <location>
        <begin position="75"/>
        <end position="131"/>
    </location>
</feature>
<dbReference type="Pfam" id="PF00571">
    <property type="entry name" value="CBS"/>
    <property type="match status" value="2"/>
</dbReference>
<organism evidence="4 5">
    <name type="scientific">Marine Group III euryarchaeote</name>
    <dbReference type="NCBI Taxonomy" id="2173149"/>
    <lineage>
        <taxon>Archaea</taxon>
        <taxon>Methanobacteriati</taxon>
        <taxon>Thermoplasmatota</taxon>
        <taxon>Thermoplasmata</taxon>
        <taxon>Candidatus Thermoprofundales</taxon>
    </lineage>
</organism>
<dbReference type="PANTHER" id="PTHR43080">
    <property type="entry name" value="CBS DOMAIN-CONTAINING PROTEIN CBSX3, MITOCHONDRIAL"/>
    <property type="match status" value="1"/>
</dbReference>
<dbReference type="Proteomes" id="UP000585802">
    <property type="component" value="Unassembled WGS sequence"/>
</dbReference>
<dbReference type="InterPro" id="IPR000644">
    <property type="entry name" value="CBS_dom"/>
</dbReference>
<keyword evidence="1 2" id="KW-0129">CBS domain</keyword>
<dbReference type="Gene3D" id="3.10.580.10">
    <property type="entry name" value="CBS-domain"/>
    <property type="match status" value="1"/>
</dbReference>
<dbReference type="PANTHER" id="PTHR43080:SF2">
    <property type="entry name" value="CBS DOMAIN-CONTAINING PROTEIN"/>
    <property type="match status" value="1"/>
</dbReference>
<dbReference type="SMART" id="SM00116">
    <property type="entry name" value="CBS"/>
    <property type="match status" value="2"/>
</dbReference>
<dbReference type="InterPro" id="IPR046342">
    <property type="entry name" value="CBS_dom_sf"/>
</dbReference>
<evidence type="ECO:0000313" key="4">
    <source>
        <dbReference type="EMBL" id="HIF37464.1"/>
    </source>
</evidence>
<dbReference type="SUPFAM" id="SSF54631">
    <property type="entry name" value="CBS-domain pair"/>
    <property type="match status" value="1"/>
</dbReference>
<gene>
    <name evidence="4" type="ORF">EYQ70_03560</name>
</gene>
<sequence length="150" mass="16918">MKKTTIAKIMHKEVMTVRSTTSAQQCAVKMTKERVGCLIVLEKKEPVGIITERGFADLVKKGNFDCKKVTAQDFMTKPIISIDIDSTYKKALALFEKKDIKRMPVVDDGDVVGLLTLRNLVTHSKKSMRALERENNLLSSMAKQRGMTRE</sequence>
<dbReference type="InterPro" id="IPR051257">
    <property type="entry name" value="Diverse_CBS-Domain"/>
</dbReference>
<comment type="caution">
    <text evidence="4">The sequence shown here is derived from an EMBL/GenBank/DDBJ whole genome shotgun (WGS) entry which is preliminary data.</text>
</comment>
<evidence type="ECO:0000256" key="1">
    <source>
        <dbReference type="ARBA" id="ARBA00023122"/>
    </source>
</evidence>
<evidence type="ECO:0000313" key="5">
    <source>
        <dbReference type="Proteomes" id="UP000585802"/>
    </source>
</evidence>
<proteinExistence type="predicted"/>
<name>A0A7J4GUJ5_9ARCH</name>